<evidence type="ECO:0000313" key="5">
    <source>
        <dbReference type="Proteomes" id="UP000266691"/>
    </source>
</evidence>
<keyword evidence="1" id="KW-1133">Transmembrane helix</keyword>
<keyword evidence="1" id="KW-0472">Membrane</keyword>
<dbReference type="RefSeq" id="WP_119648024.1">
    <property type="nucleotide sequence ID" value="NZ_QXFI01000029.1"/>
</dbReference>
<dbReference type="EMBL" id="VNWK01000029">
    <property type="protein sequence ID" value="TXJ93184.1"/>
    <property type="molecule type" value="Genomic_DNA"/>
</dbReference>
<name>A0A3A1NIC7_9FLAO</name>
<gene>
    <name evidence="3" type="ORF">D2V05_12705</name>
    <name evidence="4" type="ORF">FQ017_12585</name>
</gene>
<sequence>MPFPKGSFILAFLCVSLAWGQFTIPEKPKVQTSVYDYVSLLSNSQKRALEQKLIRYSDSTSTQIVVAIIGSTEGEDITYLGAQWGHKWGIGQADKDNGVLVLLAKDDRRIAINTGYGVEGSLTDLMSKRIIESIIIPEFKKGDYYAGLDKGSDAIFKVLTGEFSEDRTFGNSTRFPFETLFPFIIFIVILIILWSRKNKGGGGKGGRRGGGLDIWDMIILSNMGRSSGSSGGFGSGGGFSGGGFSGGFGGGGFGGGGASGGW</sequence>
<keyword evidence="6" id="KW-1185">Reference proteome</keyword>
<evidence type="ECO:0000256" key="1">
    <source>
        <dbReference type="SAM" id="Phobius"/>
    </source>
</evidence>
<protein>
    <submittedName>
        <fullName evidence="3">TPM domain-containing protein</fullName>
    </submittedName>
</protein>
<keyword evidence="1" id="KW-0812">Transmembrane</keyword>
<proteinExistence type="predicted"/>
<dbReference type="EMBL" id="QXFI01000029">
    <property type="protein sequence ID" value="RIV43568.1"/>
    <property type="molecule type" value="Genomic_DNA"/>
</dbReference>
<reference evidence="4 6" key="2">
    <citation type="submission" date="2019-07" db="EMBL/GenBank/DDBJ databases">
        <title>Draft genome of two Muricauda strains isolated from deep sea.</title>
        <authorList>
            <person name="Sun C."/>
        </authorList>
    </citation>
    <scope>NUCLEOTIDE SEQUENCE [LARGE SCALE GENOMIC DNA]</scope>
    <source>
        <strain evidence="4 6">72</strain>
    </source>
</reference>
<feature type="transmembrane region" description="Helical" evidence="1">
    <location>
        <begin position="175"/>
        <end position="194"/>
    </location>
</feature>
<dbReference type="AlphaFoldDB" id="A0A3A1NIC7"/>
<reference evidence="3 5" key="1">
    <citation type="submission" date="2018-08" db="EMBL/GenBank/DDBJ databases">
        <title>Proposal of Muricauda 72 sp.nov. and Muricauda NH166 sp.nov., isolated from seawater.</title>
        <authorList>
            <person name="Cheng H."/>
            <person name="Wu Y.-H."/>
            <person name="Guo L.-L."/>
            <person name="Xu X.-W."/>
        </authorList>
    </citation>
    <scope>NUCLEOTIDE SEQUENCE [LARGE SCALE GENOMIC DNA]</scope>
    <source>
        <strain evidence="3 5">72</strain>
    </source>
</reference>
<dbReference type="Proteomes" id="UP000266691">
    <property type="component" value="Unassembled WGS sequence"/>
</dbReference>
<dbReference type="PANTHER" id="PTHR30373:SF2">
    <property type="entry name" value="UPF0603 PROTEIN YGCG"/>
    <property type="match status" value="1"/>
</dbReference>
<comment type="caution">
    <text evidence="3">The sequence shown here is derived from an EMBL/GenBank/DDBJ whole genome shotgun (WGS) entry which is preliminary data.</text>
</comment>
<dbReference type="PANTHER" id="PTHR30373">
    <property type="entry name" value="UPF0603 PROTEIN YGCG"/>
    <property type="match status" value="1"/>
</dbReference>
<organism evidence="3 5">
    <name type="scientific">Flagellimonas pelagia</name>
    <dbReference type="NCBI Taxonomy" id="2306998"/>
    <lineage>
        <taxon>Bacteria</taxon>
        <taxon>Pseudomonadati</taxon>
        <taxon>Bacteroidota</taxon>
        <taxon>Flavobacteriia</taxon>
        <taxon>Flavobacteriales</taxon>
        <taxon>Flavobacteriaceae</taxon>
        <taxon>Flagellimonas</taxon>
    </lineage>
</organism>
<dbReference type="OrthoDB" id="9810918at2"/>
<evidence type="ECO:0000313" key="4">
    <source>
        <dbReference type="EMBL" id="TXJ93184.1"/>
    </source>
</evidence>
<dbReference type="Gene3D" id="3.10.310.50">
    <property type="match status" value="1"/>
</dbReference>
<dbReference type="Proteomes" id="UP000321621">
    <property type="component" value="Unassembled WGS sequence"/>
</dbReference>
<evidence type="ECO:0000313" key="3">
    <source>
        <dbReference type="EMBL" id="RIV43568.1"/>
    </source>
</evidence>
<feature type="domain" description="TPM" evidence="2">
    <location>
        <begin position="34"/>
        <end position="157"/>
    </location>
</feature>
<evidence type="ECO:0000313" key="6">
    <source>
        <dbReference type="Proteomes" id="UP000321621"/>
    </source>
</evidence>
<dbReference type="InterPro" id="IPR007621">
    <property type="entry name" value="TPM_dom"/>
</dbReference>
<evidence type="ECO:0000259" key="2">
    <source>
        <dbReference type="Pfam" id="PF04536"/>
    </source>
</evidence>
<dbReference type="Pfam" id="PF04536">
    <property type="entry name" value="TPM_phosphatase"/>
    <property type="match status" value="1"/>
</dbReference>
<accession>A0A3A1NIC7</accession>